<feature type="compositionally biased region" description="Low complexity" evidence="1">
    <location>
        <begin position="706"/>
        <end position="741"/>
    </location>
</feature>
<dbReference type="AlphaFoldDB" id="A0A9P7TS94"/>
<sequence>MYEPNYSHRDPRPKRHRTRTKRKPPKHKRAAASLGGVTLRLVAMQLPATATAHLFPYTPTQILTLSACWNPSTCHGADLAYIFSQNDSGSVQFSALNYSSTLGAEDSQLITLTAELPFLKDEPPTTAFGAARTSDGTIIVYSGACDGDIGSIWTYSTSPGDPRSGTWTNKTITTTDTASGPAFLGGTIAFSTKLAPSMDQPTLYTYGGMCSPPGPNATAWQTSANYTTKMMSLAPPNASSQLSNQDTAAAAAAYSLRVASTGGPRIPIAGFTLTQLPVSTTNISGSVTQQAGYVLLGGHTQEAFVNMSTAAVWNLPEESWSYVNVAGPADLSSAAEMMVMRGHGDGDGDGDGQVRGRAVVQVDSRSGHTAVLAEDGVSVVVLGGWVGDVDTPAEPQLVVLRLSQTYSSWRWEVPRAQPGGRGVYGHGAAMLPGNVMMVYGGWETSASGGEMRKAKRQAFGAGGGALRFFNVTSSSWSNSYTNPLSGGAESGGGGGGGGGGGDGDGDGKGAHEAPPKTSDNDDSERKKRLELGLGLGLGLALLLGVVVAFCLWRARRKRRRGAQDEAIQSMTRDAQYSINNADEMMERDDMYPWHPTSDLSPLGYEALRGARASLDDSGPYRPAAIARKPVPPRNTRAGDEEDEYDGEGRAGYMPDARLNASYSTPGRIHPIMEDDEEDHQDIQTLHRGHHPGEQPLTPISDAQSDPFITPTTTAAPPVVFPPTIITPGGTRRGGPATPNRTSAGPSPEEHRYYDPDVQEWVSDVNAADSLLEQYNSSRKSRGPLSPTRRASVRSIALRDDESRSGSNLSDANRSSADESLRRSASHRRSGVPGGGGGLGLGLGLLIDHPKPSSSSTSSYNTARTGFATLQAEGPSLLQPSGASQSQQSGPTSLPNPNVPLQGQGGGLLNRRGEEQEPLHHEEEAPSSPSKSKPRRSWLGSLSRVFSQSGGGSSRRVASATSASERDREADLFRDTDFLGGGGDYEPRGGELRGELLRRKQGRQDWDWEGEGRGEGQMQTQTQMAAQRDVSLAAGTGTGAVGESENDWDTEIERAVERRLVQVMFTVPKEKLRVVNGGEEEDLDDGEGGQPQIREPERETLTNRAQVQVQRTDVGIAAAQSAELVNPELEKSVLSLPVQDEKEKGDKDEKEDKEKRDENQDREKRENKEEKEEEERDGDDESSQGRMSHSTDDWDKRSSGAIFVAEAVRFERVRGRVLRMVESIEKEKEKEKEGSSRDGSIKSGKSGRSGKSAKSGKGRDG</sequence>
<evidence type="ECO:0000256" key="1">
    <source>
        <dbReference type="SAM" id="MobiDB-lite"/>
    </source>
</evidence>
<keyword evidence="2" id="KW-1133">Transmembrane helix</keyword>
<feature type="compositionally biased region" description="Basic residues" evidence="1">
    <location>
        <begin position="11"/>
        <end position="30"/>
    </location>
</feature>
<feature type="compositionally biased region" description="Low complexity" evidence="1">
    <location>
        <begin position="1015"/>
        <end position="1026"/>
    </location>
</feature>
<protein>
    <recommendedName>
        <fullName evidence="5">Galactose oxidase</fullName>
    </recommendedName>
</protein>
<evidence type="ECO:0000313" key="4">
    <source>
        <dbReference type="Proteomes" id="UP000732380"/>
    </source>
</evidence>
<feature type="compositionally biased region" description="Basic and acidic residues" evidence="1">
    <location>
        <begin position="1"/>
        <end position="10"/>
    </location>
</feature>
<dbReference type="Gene3D" id="2.120.10.80">
    <property type="entry name" value="Kelch-type beta propeller"/>
    <property type="match status" value="1"/>
</dbReference>
<evidence type="ECO:0000313" key="3">
    <source>
        <dbReference type="EMBL" id="KAG6113892.1"/>
    </source>
</evidence>
<evidence type="ECO:0008006" key="5">
    <source>
        <dbReference type="Google" id="ProtNLM"/>
    </source>
</evidence>
<feature type="compositionally biased region" description="Basic and acidic residues" evidence="1">
    <location>
        <begin position="1188"/>
        <end position="1197"/>
    </location>
</feature>
<feature type="region of interest" description="Disordered" evidence="1">
    <location>
        <begin position="1"/>
        <end position="31"/>
    </location>
</feature>
<feature type="compositionally biased region" description="Basic and acidic residues" evidence="1">
    <location>
        <begin position="984"/>
        <end position="1013"/>
    </location>
</feature>
<keyword evidence="2" id="KW-0812">Transmembrane</keyword>
<feature type="compositionally biased region" description="Basic and acidic residues" evidence="1">
    <location>
        <begin position="505"/>
        <end position="514"/>
    </location>
</feature>
<dbReference type="EMBL" id="SRQM01000281">
    <property type="protein sequence ID" value="KAG6113892.1"/>
    <property type="molecule type" value="Genomic_DNA"/>
</dbReference>
<dbReference type="Proteomes" id="UP000732380">
    <property type="component" value="Unassembled WGS sequence"/>
</dbReference>
<feature type="compositionally biased region" description="Basic and acidic residues" evidence="1">
    <location>
        <begin position="1138"/>
        <end position="1169"/>
    </location>
</feature>
<feature type="region of interest" description="Disordered" evidence="1">
    <location>
        <begin position="482"/>
        <end position="525"/>
    </location>
</feature>
<feature type="region of interest" description="Disordered" evidence="1">
    <location>
        <begin position="874"/>
        <end position="1026"/>
    </location>
</feature>
<keyword evidence="4" id="KW-1185">Reference proteome</keyword>
<feature type="compositionally biased region" description="Gly residues" evidence="1">
    <location>
        <begin position="488"/>
        <end position="502"/>
    </location>
</feature>
<accession>A0A9P7TS94</accession>
<feature type="compositionally biased region" description="Low complexity" evidence="1">
    <location>
        <begin position="942"/>
        <end position="962"/>
    </location>
</feature>
<feature type="region of interest" description="Disordered" evidence="1">
    <location>
        <begin position="677"/>
        <end position="752"/>
    </location>
</feature>
<feature type="compositionally biased region" description="Basic and acidic residues" evidence="1">
    <location>
        <begin position="910"/>
        <end position="923"/>
    </location>
</feature>
<feature type="compositionally biased region" description="Acidic residues" evidence="1">
    <location>
        <begin position="1170"/>
        <end position="1181"/>
    </location>
</feature>
<feature type="transmembrane region" description="Helical" evidence="2">
    <location>
        <begin position="531"/>
        <end position="552"/>
    </location>
</feature>
<organism evidence="3 4">
    <name type="scientific">Claviceps humidiphila</name>
    <dbReference type="NCBI Taxonomy" id="1294629"/>
    <lineage>
        <taxon>Eukaryota</taxon>
        <taxon>Fungi</taxon>
        <taxon>Dikarya</taxon>
        <taxon>Ascomycota</taxon>
        <taxon>Pezizomycotina</taxon>
        <taxon>Sordariomycetes</taxon>
        <taxon>Hypocreomycetidae</taxon>
        <taxon>Hypocreales</taxon>
        <taxon>Clavicipitaceae</taxon>
        <taxon>Claviceps</taxon>
    </lineage>
</organism>
<feature type="compositionally biased region" description="Polar residues" evidence="1">
    <location>
        <begin position="804"/>
        <end position="814"/>
    </location>
</feature>
<evidence type="ECO:0000256" key="2">
    <source>
        <dbReference type="SAM" id="Phobius"/>
    </source>
</evidence>
<dbReference type="SUPFAM" id="SSF117281">
    <property type="entry name" value="Kelch motif"/>
    <property type="match status" value="1"/>
</dbReference>
<proteinExistence type="predicted"/>
<feature type="compositionally biased region" description="Basic and acidic residues" evidence="1">
    <location>
        <begin position="1221"/>
        <end position="1239"/>
    </location>
</feature>
<feature type="compositionally biased region" description="Acidic residues" evidence="1">
    <location>
        <begin position="1077"/>
        <end position="1086"/>
    </location>
</feature>
<feature type="compositionally biased region" description="Basic and acidic residues" evidence="1">
    <location>
        <begin position="963"/>
        <end position="976"/>
    </location>
</feature>
<gene>
    <name evidence="3" type="ORF">E4U13_003627</name>
</gene>
<dbReference type="InterPro" id="IPR015915">
    <property type="entry name" value="Kelch-typ_b-propeller"/>
</dbReference>
<feature type="region of interest" description="Disordered" evidence="1">
    <location>
        <begin position="1120"/>
        <end position="1199"/>
    </location>
</feature>
<feature type="region of interest" description="Disordered" evidence="1">
    <location>
        <begin position="774"/>
        <end position="836"/>
    </location>
</feature>
<comment type="caution">
    <text evidence="3">The sequence shown here is derived from an EMBL/GenBank/DDBJ whole genome shotgun (WGS) entry which is preliminary data.</text>
</comment>
<feature type="region of interest" description="Disordered" evidence="1">
    <location>
        <begin position="613"/>
        <end position="656"/>
    </location>
</feature>
<feature type="region of interest" description="Disordered" evidence="1">
    <location>
        <begin position="1073"/>
        <end position="1105"/>
    </location>
</feature>
<feature type="compositionally biased region" description="Low complexity" evidence="1">
    <location>
        <begin position="874"/>
        <end position="901"/>
    </location>
</feature>
<keyword evidence="2" id="KW-0472">Membrane</keyword>
<reference evidence="3 4" key="1">
    <citation type="journal article" date="2020" name="bioRxiv">
        <title>Whole genome comparisons of ergot fungi reveals the divergence and evolution of species within the genus Claviceps are the result of varying mechanisms driving genome evolution and host range expansion.</title>
        <authorList>
            <person name="Wyka S.A."/>
            <person name="Mondo S.J."/>
            <person name="Liu M."/>
            <person name="Dettman J."/>
            <person name="Nalam V."/>
            <person name="Broders K.D."/>
        </authorList>
    </citation>
    <scope>NUCLEOTIDE SEQUENCE [LARGE SCALE GENOMIC DNA]</scope>
    <source>
        <strain evidence="3 4">LM576</strain>
    </source>
</reference>
<name>A0A9P7TS94_9HYPO</name>
<feature type="region of interest" description="Disordered" evidence="1">
    <location>
        <begin position="1214"/>
        <end position="1260"/>
    </location>
</feature>
<feature type="compositionally biased region" description="Low complexity" evidence="1">
    <location>
        <begin position="1240"/>
        <end position="1254"/>
    </location>
</feature>